<accession>A0ACC1HX05</accession>
<name>A0ACC1HX05_9FUNG</name>
<sequence>MSELTEPIRSQSPGIAEYSQDEPSYADTSVGANTNNAGPDLSRLTDEERQAIEKAKAYAQELQSTVFKDVESVSASALPSGILNPGLAAGVDPRSLSLLSRIYVGSINFEMTDEHIRKVFGEFGAIKSISLTKDPTTGRHKGFGFVEYDVPEAASLAIETMNGQMVGGRQLRVGRTNSYAQAVSQGYPSPPKERIYVANVNEQVTEENMRTILKFEDAKSAKTAADAMNGFELGNQRLRVRLCVVGGPLGEGMSALSKLPQPNLPKVALPKEVLTVAESINRSIDTGASAAPDNNAEVVTEESIDDDGDIKINAEQRQRIMQQLSHSEEDSPVVCLTNIATPEEVDDELAVDIYDECSKYGPIVKIVTHLSKPDEISADNIAAENDERVKVFIQYQYTEGARNAIKTLHKRWFGGKQIMARLYDEEKYRLETSTDIMVFTPQ</sequence>
<gene>
    <name evidence="1" type="ORF">EV182_001627</name>
</gene>
<evidence type="ECO:0000313" key="1">
    <source>
        <dbReference type="EMBL" id="KAJ1679643.1"/>
    </source>
</evidence>
<dbReference type="Proteomes" id="UP001145114">
    <property type="component" value="Unassembled WGS sequence"/>
</dbReference>
<reference evidence="1" key="1">
    <citation type="submission" date="2022-06" db="EMBL/GenBank/DDBJ databases">
        <title>Phylogenomic reconstructions and comparative analyses of Kickxellomycotina fungi.</title>
        <authorList>
            <person name="Reynolds N.K."/>
            <person name="Stajich J.E."/>
            <person name="Barry K."/>
            <person name="Grigoriev I.V."/>
            <person name="Crous P."/>
            <person name="Smith M.E."/>
        </authorList>
    </citation>
    <scope>NUCLEOTIDE SEQUENCE</scope>
    <source>
        <strain evidence="1">RSA 2271</strain>
    </source>
</reference>
<evidence type="ECO:0000313" key="2">
    <source>
        <dbReference type="Proteomes" id="UP001145114"/>
    </source>
</evidence>
<organism evidence="1 2">
    <name type="scientific">Spiromyces aspiralis</name>
    <dbReference type="NCBI Taxonomy" id="68401"/>
    <lineage>
        <taxon>Eukaryota</taxon>
        <taxon>Fungi</taxon>
        <taxon>Fungi incertae sedis</taxon>
        <taxon>Zoopagomycota</taxon>
        <taxon>Kickxellomycotina</taxon>
        <taxon>Kickxellomycetes</taxon>
        <taxon>Kickxellales</taxon>
        <taxon>Kickxellaceae</taxon>
        <taxon>Spiromyces</taxon>
    </lineage>
</organism>
<protein>
    <submittedName>
        <fullName evidence="1">Uncharacterized protein</fullName>
    </submittedName>
</protein>
<comment type="caution">
    <text evidence="1">The sequence shown here is derived from an EMBL/GenBank/DDBJ whole genome shotgun (WGS) entry which is preliminary data.</text>
</comment>
<dbReference type="EMBL" id="JAMZIH010000257">
    <property type="protein sequence ID" value="KAJ1679643.1"/>
    <property type="molecule type" value="Genomic_DNA"/>
</dbReference>
<proteinExistence type="predicted"/>
<keyword evidence="2" id="KW-1185">Reference proteome</keyword>